<dbReference type="AlphaFoldDB" id="A0A1J5RV64"/>
<accession>A0A1J5RV64</accession>
<feature type="compositionally biased region" description="Low complexity" evidence="1">
    <location>
        <begin position="48"/>
        <end position="86"/>
    </location>
</feature>
<gene>
    <name evidence="2" type="ORF">GALL_246850</name>
</gene>
<evidence type="ECO:0000256" key="1">
    <source>
        <dbReference type="SAM" id="MobiDB-lite"/>
    </source>
</evidence>
<proteinExistence type="predicted"/>
<feature type="region of interest" description="Disordered" evidence="1">
    <location>
        <begin position="48"/>
        <end position="92"/>
    </location>
</feature>
<protein>
    <submittedName>
        <fullName evidence="2">Uncharacterized protein</fullName>
    </submittedName>
</protein>
<dbReference type="EMBL" id="MLJW01000209">
    <property type="protein sequence ID" value="OIQ93355.1"/>
    <property type="molecule type" value="Genomic_DNA"/>
</dbReference>
<organism evidence="2">
    <name type="scientific">mine drainage metagenome</name>
    <dbReference type="NCBI Taxonomy" id="410659"/>
    <lineage>
        <taxon>unclassified sequences</taxon>
        <taxon>metagenomes</taxon>
        <taxon>ecological metagenomes</taxon>
    </lineage>
</organism>
<comment type="caution">
    <text evidence="2">The sequence shown here is derived from an EMBL/GenBank/DDBJ whole genome shotgun (WGS) entry which is preliminary data.</text>
</comment>
<name>A0A1J5RV64_9ZZZZ</name>
<reference evidence="2" key="1">
    <citation type="submission" date="2016-10" db="EMBL/GenBank/DDBJ databases">
        <title>Sequence of Gallionella enrichment culture.</title>
        <authorList>
            <person name="Poehlein A."/>
            <person name="Muehling M."/>
            <person name="Daniel R."/>
        </authorList>
    </citation>
    <scope>NUCLEOTIDE SEQUENCE</scope>
</reference>
<evidence type="ECO:0000313" key="2">
    <source>
        <dbReference type="EMBL" id="OIQ93355.1"/>
    </source>
</evidence>
<sequence length="192" mass="18772">MRRSRIVIAATSAVALVALGFYIVRFGPLAPAPSSTPGPVGTVQAATPAVVEPTSPSSSAAAVPSAPTSSTRPPAPVSPSASAPTGVPSPSPGRHPIDVVLTYVDWSASTGVVEAGAYAAVVENAGLCTLTLTSGGSSVTTSVAALTNASTMSCGGLTVPRDRLASGSWTAVIKYESATSVGSSAPAKVVVP</sequence>